<evidence type="ECO:0000313" key="2">
    <source>
        <dbReference type="EMBL" id="OGY90409.1"/>
    </source>
</evidence>
<evidence type="ECO:0000313" key="3">
    <source>
        <dbReference type="Proteomes" id="UP000177817"/>
    </source>
</evidence>
<reference evidence="2 3" key="1">
    <citation type="journal article" date="2016" name="Nat. Commun.">
        <title>Thousands of microbial genomes shed light on interconnected biogeochemical processes in an aquifer system.</title>
        <authorList>
            <person name="Anantharaman K."/>
            <person name="Brown C.T."/>
            <person name="Hug L.A."/>
            <person name="Sharon I."/>
            <person name="Castelle C.J."/>
            <person name="Probst A.J."/>
            <person name="Thomas B.C."/>
            <person name="Singh A."/>
            <person name="Wilkins M.J."/>
            <person name="Karaoz U."/>
            <person name="Brodie E.L."/>
            <person name="Williams K.H."/>
            <person name="Hubbard S.S."/>
            <person name="Banfield J.F."/>
        </authorList>
    </citation>
    <scope>NUCLEOTIDE SEQUENCE [LARGE SCALE GENOMIC DNA]</scope>
</reference>
<name>A0A1G2BP92_9BACT</name>
<dbReference type="Proteomes" id="UP000177817">
    <property type="component" value="Unassembled WGS sequence"/>
</dbReference>
<dbReference type="AlphaFoldDB" id="A0A1G2BP92"/>
<feature type="region of interest" description="Disordered" evidence="1">
    <location>
        <begin position="91"/>
        <end position="115"/>
    </location>
</feature>
<protein>
    <recommendedName>
        <fullName evidence="4">Antitoxin</fullName>
    </recommendedName>
</protein>
<gene>
    <name evidence="2" type="ORF">A2677_01915</name>
</gene>
<proteinExistence type="predicted"/>
<organism evidence="2 3">
    <name type="scientific">Candidatus Komeilibacteria bacterium RIFCSPHIGHO2_01_FULL_52_14</name>
    <dbReference type="NCBI Taxonomy" id="1798549"/>
    <lineage>
        <taxon>Bacteria</taxon>
        <taxon>Candidatus Komeiliibacteriota</taxon>
    </lineage>
</organism>
<dbReference type="EMBL" id="MHKK01000011">
    <property type="protein sequence ID" value="OGY90409.1"/>
    <property type="molecule type" value="Genomic_DNA"/>
</dbReference>
<evidence type="ECO:0000256" key="1">
    <source>
        <dbReference type="SAM" id="MobiDB-lite"/>
    </source>
</evidence>
<accession>A0A1G2BP92</accession>
<comment type="caution">
    <text evidence="2">The sequence shown here is derived from an EMBL/GenBank/DDBJ whole genome shotgun (WGS) entry which is preliminary data.</text>
</comment>
<evidence type="ECO:0008006" key="4">
    <source>
        <dbReference type="Google" id="ProtNLM"/>
    </source>
</evidence>
<sequence length="151" mass="17259">MAAFADKLEEVLGLIAETGDRCIVVSETHGPYMIMTLDQYRALLSAAAARQELSQLSETDLLERINREIADWREAQESDFTDYDVAQFRLQKKPRQEPRQAAVTQPKVRQAPENMEKILNPLGKTQGIDPRMQLPVVDEEPSHEYHLEPLE</sequence>